<comment type="function">
    <text evidence="14">Key component of the F(0) channel; it plays a direct role in translocation across the membrane. A homomeric c-ring of between 10-14 subunits forms the central stalk rotor element with the F(1) delta and epsilon subunits.</text>
</comment>
<dbReference type="GO" id="GO:0045259">
    <property type="term" value="C:proton-transporting ATP synthase complex"/>
    <property type="evidence" value="ECO:0007669"/>
    <property type="project" value="UniProtKB-KW"/>
</dbReference>
<sequence>MENLAMIQSYTAIGLGLMVGLGALGACIGIGIMCASFLDGAARQPEMIPQLQTKVFLLLGLIDASFIISVGIVMMFAFANPLLSVIS</sequence>
<dbReference type="HAMAP" id="MF_01396">
    <property type="entry name" value="ATP_synth_c_bact"/>
    <property type="match status" value="1"/>
</dbReference>
<evidence type="ECO:0000256" key="13">
    <source>
        <dbReference type="ARBA" id="ARBA00025198"/>
    </source>
</evidence>
<keyword evidence="7 14" id="KW-0375">Hydrogen ion transport</keyword>
<evidence type="ECO:0000256" key="7">
    <source>
        <dbReference type="ARBA" id="ARBA00022781"/>
    </source>
</evidence>
<keyword evidence="10 14" id="KW-0446">Lipid-binding</keyword>
<keyword evidence="9 14" id="KW-0406">Ion transport</keyword>
<keyword evidence="3 14" id="KW-0813">Transport</keyword>
<dbReference type="InterPro" id="IPR020537">
    <property type="entry name" value="ATP_synth_F0_csu_DDCD_BS"/>
</dbReference>
<evidence type="ECO:0000256" key="12">
    <source>
        <dbReference type="ARBA" id="ARBA00023310"/>
    </source>
</evidence>
<evidence type="ECO:0000256" key="5">
    <source>
        <dbReference type="ARBA" id="ARBA00022547"/>
    </source>
</evidence>
<proteinExistence type="inferred from homology"/>
<evidence type="ECO:0000313" key="17">
    <source>
        <dbReference type="Proteomes" id="UP000054262"/>
    </source>
</evidence>
<dbReference type="GO" id="GO:0008289">
    <property type="term" value="F:lipid binding"/>
    <property type="evidence" value="ECO:0007669"/>
    <property type="project" value="UniProtKB-KW"/>
</dbReference>
<keyword evidence="12 14" id="KW-0066">ATP synthesis</keyword>
<dbReference type="InterPro" id="IPR035921">
    <property type="entry name" value="F/V-ATP_Csub_sf"/>
</dbReference>
<dbReference type="InterPro" id="IPR038662">
    <property type="entry name" value="ATP_synth_F0_csu_sf"/>
</dbReference>
<dbReference type="PROSITE" id="PS00605">
    <property type="entry name" value="ATPASE_C"/>
    <property type="match status" value="1"/>
</dbReference>
<reference evidence="16 17" key="1">
    <citation type="submission" date="2006-11" db="EMBL/GenBank/DDBJ databases">
        <authorList>
            <person name="Giovannoni S."/>
            <person name="Vergin K."/>
            <person name="Ferriera S."/>
            <person name="Johnson J."/>
            <person name="Kravitz S."/>
            <person name="Beeson K."/>
            <person name="Sutton G."/>
            <person name="Rogers Y.-H."/>
            <person name="Friedman R."/>
            <person name="Frazier M."/>
            <person name="Venter J.C."/>
        </authorList>
    </citation>
    <scope>NUCLEOTIDE SEQUENCE [LARGE SCALE GENOMIC DNA]</scope>
    <source>
        <strain evidence="16 17">HTCC2181</strain>
    </source>
</reference>
<comment type="similarity">
    <text evidence="2 14">Belongs to the ATPase C chain family.</text>
</comment>
<evidence type="ECO:0000256" key="4">
    <source>
        <dbReference type="ARBA" id="ARBA00022475"/>
    </source>
</evidence>
<keyword evidence="11 14" id="KW-0472">Membrane</keyword>
<keyword evidence="17" id="KW-1185">Reference proteome</keyword>
<evidence type="ECO:0000256" key="2">
    <source>
        <dbReference type="ARBA" id="ARBA00006704"/>
    </source>
</evidence>
<keyword evidence="8 14" id="KW-1133">Transmembrane helix</keyword>
<feature type="transmembrane region" description="Helical" evidence="14">
    <location>
        <begin position="12"/>
        <end position="34"/>
    </location>
</feature>
<dbReference type="Gene3D" id="1.20.20.10">
    <property type="entry name" value="F1F0 ATP synthase subunit C"/>
    <property type="match status" value="1"/>
</dbReference>
<dbReference type="NCBIfam" id="NF005363">
    <property type="entry name" value="PRK06876.1"/>
    <property type="match status" value="1"/>
</dbReference>
<feature type="site" description="Reversibly protonated during proton transport" evidence="14">
    <location>
        <position position="63"/>
    </location>
</feature>
<dbReference type="SUPFAM" id="SSF81333">
    <property type="entry name" value="F1F0 ATP synthase subunit C"/>
    <property type="match status" value="1"/>
</dbReference>
<dbReference type="CDD" id="cd18185">
    <property type="entry name" value="ATP-synt_Fo_c_ATPE"/>
    <property type="match status" value="1"/>
</dbReference>
<dbReference type="InterPro" id="IPR005953">
    <property type="entry name" value="ATP_synth_csu_bac/chlpt"/>
</dbReference>
<dbReference type="InterPro" id="IPR000454">
    <property type="entry name" value="ATP_synth_F0_csu"/>
</dbReference>
<dbReference type="NCBIfam" id="TIGR01260">
    <property type="entry name" value="ATP_synt_c"/>
    <property type="match status" value="1"/>
</dbReference>
<protein>
    <recommendedName>
        <fullName evidence="14">ATP synthase subunit c</fullName>
    </recommendedName>
    <alternativeName>
        <fullName evidence="14">ATP synthase F(0) sector subunit c</fullName>
    </alternativeName>
    <alternativeName>
        <fullName evidence="14">F-type ATPase subunit c</fullName>
        <shortName evidence="14">F-ATPase subunit c</shortName>
    </alternativeName>
    <alternativeName>
        <fullName evidence="14">Lipid-binding protein</fullName>
    </alternativeName>
</protein>
<evidence type="ECO:0000256" key="6">
    <source>
        <dbReference type="ARBA" id="ARBA00022692"/>
    </source>
</evidence>
<feature type="domain" description="V-ATPase proteolipid subunit C-like" evidence="15">
    <location>
        <begin position="13"/>
        <end position="75"/>
    </location>
</feature>
<dbReference type="Proteomes" id="UP000054262">
    <property type="component" value="Unassembled WGS sequence"/>
</dbReference>
<comment type="function">
    <text evidence="13 14">F(1)F(0) ATP synthase produces ATP from ADP in the presence of a proton or sodium gradient. F-type ATPases consist of two structural domains, F(1) containing the extramembraneous catalytic core and F(0) containing the membrane proton channel, linked together by a central stalk and a peripheral stalk. During catalysis, ATP synthesis in the catalytic domain of F(1) is coupled via a rotary mechanism of the central stalk subunits to proton translocation.</text>
</comment>
<dbReference type="Pfam" id="PF00137">
    <property type="entry name" value="ATP-synt_C"/>
    <property type="match status" value="1"/>
</dbReference>
<evidence type="ECO:0000256" key="3">
    <source>
        <dbReference type="ARBA" id="ARBA00022448"/>
    </source>
</evidence>
<comment type="subcellular location">
    <subcellularLocation>
        <location evidence="1 14">Cell membrane</location>
        <topology evidence="1 14">Multi-pass membrane protein</topology>
    </subcellularLocation>
</comment>
<evidence type="ECO:0000256" key="14">
    <source>
        <dbReference type="HAMAP-Rule" id="MF_01396"/>
    </source>
</evidence>
<evidence type="ECO:0000259" key="15">
    <source>
        <dbReference type="Pfam" id="PF00137"/>
    </source>
</evidence>
<organism evidence="16 17">
    <name type="scientific">Methylophilales bacterium HTCC2181</name>
    <dbReference type="NCBI Taxonomy" id="383631"/>
    <lineage>
        <taxon>Bacteria</taxon>
        <taxon>Pseudomonadati</taxon>
        <taxon>Pseudomonadota</taxon>
        <taxon>Betaproteobacteria</taxon>
        <taxon>Nitrosomonadales</taxon>
        <taxon>OM43 clade</taxon>
    </lineage>
</organism>
<gene>
    <name evidence="14" type="primary">atpE</name>
    <name evidence="16" type="ORF">MB2181_01000</name>
</gene>
<keyword evidence="4 14" id="KW-1003">Cell membrane</keyword>
<evidence type="ECO:0000256" key="11">
    <source>
        <dbReference type="ARBA" id="ARBA00023136"/>
    </source>
</evidence>
<name>A0P4Z7_9PROT</name>
<evidence type="ECO:0000256" key="10">
    <source>
        <dbReference type="ARBA" id="ARBA00023121"/>
    </source>
</evidence>
<accession>A0P4Z7</accession>
<dbReference type="EMBL" id="AAUX01000001">
    <property type="protein sequence ID" value="EAV46607.1"/>
    <property type="molecule type" value="Genomic_DNA"/>
</dbReference>
<evidence type="ECO:0000256" key="9">
    <source>
        <dbReference type="ARBA" id="ARBA00023065"/>
    </source>
</evidence>
<keyword evidence="6 14" id="KW-0812">Transmembrane</keyword>
<evidence type="ECO:0000313" key="16">
    <source>
        <dbReference type="EMBL" id="EAV46607.1"/>
    </source>
</evidence>
<dbReference type="GO" id="GO:0005886">
    <property type="term" value="C:plasma membrane"/>
    <property type="evidence" value="ECO:0007669"/>
    <property type="project" value="UniProtKB-SubCell"/>
</dbReference>
<dbReference type="OrthoDB" id="9811659at2"/>
<evidence type="ECO:0000256" key="8">
    <source>
        <dbReference type="ARBA" id="ARBA00022989"/>
    </source>
</evidence>
<evidence type="ECO:0000256" key="1">
    <source>
        <dbReference type="ARBA" id="ARBA00004651"/>
    </source>
</evidence>
<comment type="caution">
    <text evidence="16">The sequence shown here is derived from an EMBL/GenBank/DDBJ whole genome shotgun (WGS) entry which is preliminary data.</text>
</comment>
<feature type="transmembrane region" description="Helical" evidence="14">
    <location>
        <begin position="55"/>
        <end position="79"/>
    </location>
</feature>
<dbReference type="GO" id="GO:0033177">
    <property type="term" value="C:proton-transporting two-sector ATPase complex, proton-transporting domain"/>
    <property type="evidence" value="ECO:0007669"/>
    <property type="project" value="InterPro"/>
</dbReference>
<keyword evidence="5 14" id="KW-0138">CF(0)</keyword>
<dbReference type="GO" id="GO:0046933">
    <property type="term" value="F:proton-transporting ATP synthase activity, rotational mechanism"/>
    <property type="evidence" value="ECO:0007669"/>
    <property type="project" value="UniProtKB-UniRule"/>
</dbReference>
<dbReference type="AlphaFoldDB" id="A0P4Z7"/>
<dbReference type="InterPro" id="IPR002379">
    <property type="entry name" value="ATPase_proteolipid_c-like_dom"/>
</dbReference>
<dbReference type="FunFam" id="1.20.20.10:FF:000002">
    <property type="entry name" value="ATP synthase subunit c"/>
    <property type="match status" value="1"/>
</dbReference>